<evidence type="ECO:0000259" key="6">
    <source>
        <dbReference type="PROSITE" id="PS50850"/>
    </source>
</evidence>
<feature type="transmembrane region" description="Helical" evidence="5">
    <location>
        <begin position="460"/>
        <end position="478"/>
    </location>
</feature>
<dbReference type="AlphaFoldDB" id="A0AAI9T8G7"/>
<feature type="transmembrane region" description="Helical" evidence="5">
    <location>
        <begin position="379"/>
        <end position="405"/>
    </location>
</feature>
<feature type="transmembrane region" description="Helical" evidence="5">
    <location>
        <begin position="161"/>
        <end position="180"/>
    </location>
</feature>
<feature type="transmembrane region" description="Helical" evidence="5">
    <location>
        <begin position="552"/>
        <end position="570"/>
    </location>
</feature>
<protein>
    <recommendedName>
        <fullName evidence="6">Major facilitator superfamily (MFS) profile domain-containing protein</fullName>
    </recommendedName>
</protein>
<feature type="transmembrane region" description="Helical" evidence="5">
    <location>
        <begin position="91"/>
        <end position="110"/>
    </location>
</feature>
<comment type="subcellular location">
    <subcellularLocation>
        <location evidence="1">Membrane</location>
        <topology evidence="1">Multi-pass membrane protein</topology>
    </subcellularLocation>
</comment>
<feature type="transmembrane region" description="Helical" evidence="5">
    <location>
        <begin position="261"/>
        <end position="281"/>
    </location>
</feature>
<dbReference type="PROSITE" id="PS50850">
    <property type="entry name" value="MFS"/>
    <property type="match status" value="1"/>
</dbReference>
<evidence type="ECO:0000313" key="8">
    <source>
        <dbReference type="Proteomes" id="UP001227192"/>
    </source>
</evidence>
<feature type="non-terminal residue" evidence="7">
    <location>
        <position position="1"/>
    </location>
</feature>
<feature type="transmembrane region" description="Helical" evidence="5">
    <location>
        <begin position="484"/>
        <end position="506"/>
    </location>
</feature>
<feature type="transmembrane region" description="Helical" evidence="5">
    <location>
        <begin position="417"/>
        <end position="440"/>
    </location>
</feature>
<gene>
    <name evidence="7" type="ORF">VN97_g11194</name>
</gene>
<evidence type="ECO:0000256" key="1">
    <source>
        <dbReference type="ARBA" id="ARBA00004141"/>
    </source>
</evidence>
<dbReference type="GO" id="GO:0016020">
    <property type="term" value="C:membrane"/>
    <property type="evidence" value="ECO:0007669"/>
    <property type="project" value="UniProtKB-SubCell"/>
</dbReference>
<evidence type="ECO:0000256" key="3">
    <source>
        <dbReference type="ARBA" id="ARBA00022989"/>
    </source>
</evidence>
<feature type="domain" description="Major facilitator superfamily (MFS) profile" evidence="6">
    <location>
        <begin position="99"/>
        <end position="575"/>
    </location>
</feature>
<feature type="transmembrane region" description="Helical" evidence="5">
    <location>
        <begin position="341"/>
        <end position="358"/>
    </location>
</feature>
<accession>A0AAI9T8G7</accession>
<dbReference type="PANTHER" id="PTHR23507">
    <property type="entry name" value="ZGC:174356"/>
    <property type="match status" value="1"/>
</dbReference>
<feature type="transmembrane region" description="Helical" evidence="5">
    <location>
        <begin position="518"/>
        <end position="540"/>
    </location>
</feature>
<sequence>SYENEVSVLGILQINYAVILQNLGNTNVTNSIMENEELFAGEPDVAPVSTRETRTEDVNENTPLIDEADGLLYRQHSHLTDNRPKWRRASIWWLLPFGLLFTLGFGGMAVPKINLIMSLICRDYLAEKITQEPGFTYLPVIFGEHNPQCQIPQIQSLVAQFQLYLNLIAGILSALVSPRFGHLSDRHGRTKMIALGAMGAVLNETITVIVAKWPDQVSVNMLLLGAVMDGLGGSFTTAQALIHSYASDCTPPEKRSVAFGLFHGVLFFGIAAGPGGAAFLIKHGGTLIVFYIALAFHATFCLSIFFIVPESLSKDRQLAAREKHRIKVVDADSPKWYSWRVWNPMNLITPLAILMPAVGKPSILFPNRRGASPALRRNIMLLAAIDTAVFGVAMGTVQVIIIYAGYMFNWGSVESSLFVAIINVVRVVNLFLVLPLISMLFRTPSAEDGTIRGSDMLDIVLIRLSIIFDILGYIGYALSKTPSVMIMSGVVASLGGMGSAILQSSLTKHVPHERIGQMLGATGLLHALARVVAPTVFNLIYSLTVATLPQTVFVALAAVFGVAFLMSLLIRSHVTLETGLPVDLRAEEDADEHDQLLL</sequence>
<evidence type="ECO:0000256" key="2">
    <source>
        <dbReference type="ARBA" id="ARBA00022692"/>
    </source>
</evidence>
<keyword evidence="4 5" id="KW-0472">Membrane</keyword>
<name>A0AAI9T8G7_PENTH</name>
<evidence type="ECO:0000256" key="4">
    <source>
        <dbReference type="ARBA" id="ARBA00023136"/>
    </source>
</evidence>
<keyword evidence="3 5" id="KW-1133">Transmembrane helix</keyword>
<dbReference type="InterPro" id="IPR011701">
    <property type="entry name" value="MFS"/>
</dbReference>
<dbReference type="InterPro" id="IPR020846">
    <property type="entry name" value="MFS_dom"/>
</dbReference>
<dbReference type="Pfam" id="PF07690">
    <property type="entry name" value="MFS_1"/>
    <property type="match status" value="1"/>
</dbReference>
<dbReference type="Gene3D" id="1.20.1250.20">
    <property type="entry name" value="MFS general substrate transporter like domains"/>
    <property type="match status" value="1"/>
</dbReference>
<dbReference type="InterPro" id="IPR036259">
    <property type="entry name" value="MFS_trans_sf"/>
</dbReference>
<comment type="caution">
    <text evidence="7">The sequence shown here is derived from an EMBL/GenBank/DDBJ whole genome shotgun (WGS) entry which is preliminary data.</text>
</comment>
<dbReference type="GO" id="GO:0022857">
    <property type="term" value="F:transmembrane transporter activity"/>
    <property type="evidence" value="ECO:0007669"/>
    <property type="project" value="InterPro"/>
</dbReference>
<evidence type="ECO:0000313" key="7">
    <source>
        <dbReference type="EMBL" id="KAJ9482244.1"/>
    </source>
</evidence>
<dbReference type="SUPFAM" id="SSF103473">
    <property type="entry name" value="MFS general substrate transporter"/>
    <property type="match status" value="1"/>
</dbReference>
<keyword evidence="2 5" id="KW-0812">Transmembrane</keyword>
<proteinExistence type="predicted"/>
<organism evidence="7 8">
    <name type="scientific">Penicillium thymicola</name>
    <dbReference type="NCBI Taxonomy" id="293382"/>
    <lineage>
        <taxon>Eukaryota</taxon>
        <taxon>Fungi</taxon>
        <taxon>Dikarya</taxon>
        <taxon>Ascomycota</taxon>
        <taxon>Pezizomycotina</taxon>
        <taxon>Eurotiomycetes</taxon>
        <taxon>Eurotiomycetidae</taxon>
        <taxon>Eurotiales</taxon>
        <taxon>Aspergillaceae</taxon>
        <taxon>Penicillium</taxon>
    </lineage>
</organism>
<feature type="transmembrane region" description="Helical" evidence="5">
    <location>
        <begin position="288"/>
        <end position="308"/>
    </location>
</feature>
<evidence type="ECO:0000256" key="5">
    <source>
        <dbReference type="SAM" id="Phobius"/>
    </source>
</evidence>
<dbReference type="PANTHER" id="PTHR23507:SF40">
    <property type="entry name" value="TETRACYCLINE-EFFLUX TRANSPORTER"/>
    <property type="match status" value="1"/>
</dbReference>
<keyword evidence="8" id="KW-1185">Reference proteome</keyword>
<dbReference type="EMBL" id="LACB01000591">
    <property type="protein sequence ID" value="KAJ9482244.1"/>
    <property type="molecule type" value="Genomic_DNA"/>
</dbReference>
<reference evidence="7" key="2">
    <citation type="journal article" date="2016" name="Fungal Biol.">
        <title>Ochratoxin A production by Penicillium thymicola.</title>
        <authorList>
            <person name="Nguyen H.D.T."/>
            <person name="McMullin D.R."/>
            <person name="Ponomareva E."/>
            <person name="Riley R."/>
            <person name="Pomraning K.R."/>
            <person name="Baker S.E."/>
            <person name="Seifert K.A."/>
        </authorList>
    </citation>
    <scope>NUCLEOTIDE SEQUENCE</scope>
    <source>
        <strain evidence="7">DAOM 180753</strain>
    </source>
</reference>
<reference evidence="7" key="1">
    <citation type="submission" date="2015-06" db="EMBL/GenBank/DDBJ databases">
        <authorList>
            <person name="Nguyen H."/>
        </authorList>
    </citation>
    <scope>NUCLEOTIDE SEQUENCE</scope>
    <source>
        <strain evidence="7">DAOM 180753</strain>
    </source>
</reference>
<dbReference type="Proteomes" id="UP001227192">
    <property type="component" value="Unassembled WGS sequence"/>
</dbReference>